<dbReference type="GO" id="GO:0004185">
    <property type="term" value="F:serine-type carboxypeptidase activity"/>
    <property type="evidence" value="ECO:0007669"/>
    <property type="project" value="InterPro"/>
</dbReference>
<organism evidence="3 4">
    <name type="scientific">Anisodus tanguticus</name>
    <dbReference type="NCBI Taxonomy" id="243964"/>
    <lineage>
        <taxon>Eukaryota</taxon>
        <taxon>Viridiplantae</taxon>
        <taxon>Streptophyta</taxon>
        <taxon>Embryophyta</taxon>
        <taxon>Tracheophyta</taxon>
        <taxon>Spermatophyta</taxon>
        <taxon>Magnoliopsida</taxon>
        <taxon>eudicotyledons</taxon>
        <taxon>Gunneridae</taxon>
        <taxon>Pentapetalae</taxon>
        <taxon>asterids</taxon>
        <taxon>lamiids</taxon>
        <taxon>Solanales</taxon>
        <taxon>Solanaceae</taxon>
        <taxon>Solanoideae</taxon>
        <taxon>Hyoscyameae</taxon>
        <taxon>Anisodus</taxon>
    </lineage>
</organism>
<evidence type="ECO:0000313" key="3">
    <source>
        <dbReference type="EMBL" id="KAK4370365.1"/>
    </source>
</evidence>
<dbReference type="EMBL" id="JAVYJV010000005">
    <property type="protein sequence ID" value="KAK4370365.1"/>
    <property type="molecule type" value="Genomic_DNA"/>
</dbReference>
<dbReference type="SUPFAM" id="SSF53474">
    <property type="entry name" value="alpha/beta-Hydrolases"/>
    <property type="match status" value="1"/>
</dbReference>
<evidence type="ECO:0000256" key="2">
    <source>
        <dbReference type="SAM" id="SignalP"/>
    </source>
</evidence>
<accession>A0AAE1SI29</accession>
<evidence type="ECO:0000313" key="4">
    <source>
        <dbReference type="Proteomes" id="UP001291623"/>
    </source>
</evidence>
<dbReference type="InterPro" id="IPR001563">
    <property type="entry name" value="Peptidase_S10"/>
</dbReference>
<comment type="similarity">
    <text evidence="1">Belongs to the peptidase S10 family.</text>
</comment>
<feature type="chain" id="PRO_5042115903" evidence="2">
    <location>
        <begin position="17"/>
        <end position="126"/>
    </location>
</feature>
<evidence type="ECO:0000256" key="1">
    <source>
        <dbReference type="ARBA" id="ARBA00009431"/>
    </source>
</evidence>
<dbReference type="GO" id="GO:0006508">
    <property type="term" value="P:proteolysis"/>
    <property type="evidence" value="ECO:0007669"/>
    <property type="project" value="InterPro"/>
</dbReference>
<dbReference type="AlphaFoldDB" id="A0AAE1SI29"/>
<keyword evidence="4" id="KW-1185">Reference proteome</keyword>
<keyword evidence="2" id="KW-0732">Signal</keyword>
<gene>
    <name evidence="3" type="ORF">RND71_009840</name>
</gene>
<sequence>MLLGVLSLLGLEIDHARSPATRAVMEVPHLEVGVILVGVIAPSFKGSASEPKRNHFSCSLFPRSTSTPYRVWFSGMQVGGWTQVYGDMLSFATIRGASHEVPFSQQERSLVLIKSFLEGKTFPEAF</sequence>
<comment type="caution">
    <text evidence="3">The sequence shown here is derived from an EMBL/GenBank/DDBJ whole genome shotgun (WGS) entry which is preliminary data.</text>
</comment>
<dbReference type="Pfam" id="PF00450">
    <property type="entry name" value="Peptidase_S10"/>
    <property type="match status" value="1"/>
</dbReference>
<feature type="signal peptide" evidence="2">
    <location>
        <begin position="1"/>
        <end position="16"/>
    </location>
</feature>
<dbReference type="Gene3D" id="3.40.50.11320">
    <property type="match status" value="1"/>
</dbReference>
<proteinExistence type="inferred from homology"/>
<reference evidence="3" key="1">
    <citation type="submission" date="2023-12" db="EMBL/GenBank/DDBJ databases">
        <title>Genome assembly of Anisodus tanguticus.</title>
        <authorList>
            <person name="Wang Y.-J."/>
        </authorList>
    </citation>
    <scope>NUCLEOTIDE SEQUENCE</scope>
    <source>
        <strain evidence="3">KB-2021</strain>
        <tissue evidence="3">Leaf</tissue>
    </source>
</reference>
<protein>
    <submittedName>
        <fullName evidence="3">Uncharacterized protein</fullName>
    </submittedName>
</protein>
<dbReference type="InterPro" id="IPR029058">
    <property type="entry name" value="AB_hydrolase_fold"/>
</dbReference>
<dbReference type="Proteomes" id="UP001291623">
    <property type="component" value="Unassembled WGS sequence"/>
</dbReference>
<name>A0AAE1SI29_9SOLA</name>